<proteinExistence type="predicted"/>
<reference evidence="1" key="1">
    <citation type="submission" date="2023-04" db="EMBL/GenBank/DDBJ databases">
        <title>A chromosome-level genome assembly of the parasitoid wasp Eretmocerus hayati.</title>
        <authorList>
            <person name="Zhong Y."/>
            <person name="Liu S."/>
            <person name="Liu Y."/>
        </authorList>
    </citation>
    <scope>NUCLEOTIDE SEQUENCE</scope>
    <source>
        <strain evidence="1">ZJU_SS_LIU_2023</strain>
    </source>
</reference>
<protein>
    <submittedName>
        <fullName evidence="1">Uncharacterized protein</fullName>
    </submittedName>
</protein>
<organism evidence="1 2">
    <name type="scientific">Eretmocerus hayati</name>
    <dbReference type="NCBI Taxonomy" id="131215"/>
    <lineage>
        <taxon>Eukaryota</taxon>
        <taxon>Metazoa</taxon>
        <taxon>Ecdysozoa</taxon>
        <taxon>Arthropoda</taxon>
        <taxon>Hexapoda</taxon>
        <taxon>Insecta</taxon>
        <taxon>Pterygota</taxon>
        <taxon>Neoptera</taxon>
        <taxon>Endopterygota</taxon>
        <taxon>Hymenoptera</taxon>
        <taxon>Apocrita</taxon>
        <taxon>Proctotrupomorpha</taxon>
        <taxon>Chalcidoidea</taxon>
        <taxon>Aphelinidae</taxon>
        <taxon>Aphelininae</taxon>
        <taxon>Eretmocerus</taxon>
    </lineage>
</organism>
<dbReference type="Proteomes" id="UP001239111">
    <property type="component" value="Chromosome 3"/>
</dbReference>
<dbReference type="EMBL" id="CM056743">
    <property type="protein sequence ID" value="KAJ8671257.1"/>
    <property type="molecule type" value="Genomic_DNA"/>
</dbReference>
<accession>A0ACC2NJH6</accession>
<evidence type="ECO:0000313" key="2">
    <source>
        <dbReference type="Proteomes" id="UP001239111"/>
    </source>
</evidence>
<gene>
    <name evidence="1" type="ORF">QAD02_002516</name>
</gene>
<sequence>MKKIVKDMTEQLATILALAKNNTESVSIQNAKIESLTEMTLKAQADTSTRLTALEQKQINTDRKEEEKSFPNSSANRKLPVVSLTSSSASTVELLKELNRLKFEEAMTTSDTARQEMHQGLEFNPKTETALKFIERFDDLVRAHDSIETEPNYRPEEIRDAFVNAVKGSTPMFQTLRYSDRWLRPLEELKRIFKDEKAKRALFVIMTTALKHERQFEV</sequence>
<name>A0ACC2NJH6_9HYME</name>
<comment type="caution">
    <text evidence="1">The sequence shown here is derived from an EMBL/GenBank/DDBJ whole genome shotgun (WGS) entry which is preliminary data.</text>
</comment>
<evidence type="ECO:0000313" key="1">
    <source>
        <dbReference type="EMBL" id="KAJ8671257.1"/>
    </source>
</evidence>
<keyword evidence="2" id="KW-1185">Reference proteome</keyword>